<dbReference type="AlphaFoldDB" id="A0A316EY78"/>
<keyword evidence="2" id="KW-0812">Transmembrane</keyword>
<reference evidence="5 6" key="1">
    <citation type="submission" date="2018-05" db="EMBL/GenBank/DDBJ databases">
        <title>Genomic Encyclopedia of Type Strains, Phase IV (KMG-V): Genome sequencing to study the core and pangenomes of soil and plant-associated prokaryotes.</title>
        <authorList>
            <person name="Whitman W."/>
        </authorList>
    </citation>
    <scope>NUCLEOTIDE SEQUENCE [LARGE SCALE GENOMIC DNA]</scope>
    <source>
        <strain evidence="5 6">SLV-132</strain>
    </source>
</reference>
<evidence type="ECO:0000256" key="2">
    <source>
        <dbReference type="ARBA" id="ARBA00022692"/>
    </source>
</evidence>
<evidence type="ECO:0000313" key="6">
    <source>
        <dbReference type="Proteomes" id="UP000245754"/>
    </source>
</evidence>
<evidence type="ECO:0000256" key="4">
    <source>
        <dbReference type="ARBA" id="ARBA00023136"/>
    </source>
</evidence>
<dbReference type="Pfam" id="PF04116">
    <property type="entry name" value="FA_hydroxylase"/>
    <property type="match status" value="1"/>
</dbReference>
<proteinExistence type="predicted"/>
<organism evidence="5 6">
    <name type="scientific">Cupriavidus plantarum</name>
    <dbReference type="NCBI Taxonomy" id="942865"/>
    <lineage>
        <taxon>Bacteria</taxon>
        <taxon>Pseudomonadati</taxon>
        <taxon>Pseudomonadota</taxon>
        <taxon>Betaproteobacteria</taxon>
        <taxon>Burkholderiales</taxon>
        <taxon>Burkholderiaceae</taxon>
        <taxon>Cupriavidus</taxon>
    </lineage>
</organism>
<accession>A0A316EY78</accession>
<keyword evidence="4" id="KW-0472">Membrane</keyword>
<name>A0A316EY78_9BURK</name>
<dbReference type="GO" id="GO:0005506">
    <property type="term" value="F:iron ion binding"/>
    <property type="evidence" value="ECO:0007669"/>
    <property type="project" value="InterPro"/>
</dbReference>
<protein>
    <submittedName>
        <fullName evidence="5">Sterol desaturase/sphingolipid hydroxylase (Fatty acid hydroxylase superfamily)</fullName>
    </submittedName>
</protein>
<dbReference type="RefSeq" id="WP_109580750.1">
    <property type="nucleotide sequence ID" value="NZ_CAJPUX010000009.1"/>
</dbReference>
<sequence>MWDAFTNWMSGWIGQIEGSVFQNVVLPVVYDLGFGGYAEEAFTGTEWLLAGIVQIVVMILILGPLEKLRPVEPVTDRRAVRVDILYTMIHRLGLFRLAMFFVLDPLSDLIEGHLRLLGWQRINVEDWWPAVTSSPIVSFLIYLVLFDLVDYWYHRFSHTYRWWWSLHALHHSQRQMTLWSDNRNHLLDDILRDTVFAVIALAVGVEPSQYILLVALSQLLQSLQHANLRVHFGALGERLLVSPRFHRTHHAVGLGHETPGRRGKPMRLGGCNFGVLFPWWDMLFGTAVFTDQYYPTGVRDQMPPPAGKNRDYGRGFFAQQWYGVKRLLRIG</sequence>
<keyword evidence="6" id="KW-1185">Reference proteome</keyword>
<dbReference type="Proteomes" id="UP000245754">
    <property type="component" value="Unassembled WGS sequence"/>
</dbReference>
<dbReference type="EMBL" id="QGGT01000001">
    <property type="protein sequence ID" value="PWK36972.1"/>
    <property type="molecule type" value="Genomic_DNA"/>
</dbReference>
<dbReference type="GO" id="GO:0016491">
    <property type="term" value="F:oxidoreductase activity"/>
    <property type="evidence" value="ECO:0007669"/>
    <property type="project" value="InterPro"/>
</dbReference>
<dbReference type="InterPro" id="IPR006694">
    <property type="entry name" value="Fatty_acid_hydroxylase"/>
</dbReference>
<dbReference type="GO" id="GO:0008610">
    <property type="term" value="P:lipid biosynthetic process"/>
    <property type="evidence" value="ECO:0007669"/>
    <property type="project" value="InterPro"/>
</dbReference>
<dbReference type="InterPro" id="IPR050307">
    <property type="entry name" value="Sterol_Desaturase_Related"/>
</dbReference>
<dbReference type="GeneID" id="98343754"/>
<keyword evidence="3" id="KW-1133">Transmembrane helix</keyword>
<dbReference type="PANTHER" id="PTHR11863">
    <property type="entry name" value="STEROL DESATURASE"/>
    <property type="match status" value="1"/>
</dbReference>
<comment type="subcellular location">
    <subcellularLocation>
        <location evidence="1">Membrane</location>
    </subcellularLocation>
</comment>
<evidence type="ECO:0000256" key="1">
    <source>
        <dbReference type="ARBA" id="ARBA00004370"/>
    </source>
</evidence>
<evidence type="ECO:0000313" key="5">
    <source>
        <dbReference type="EMBL" id="PWK36972.1"/>
    </source>
</evidence>
<comment type="caution">
    <text evidence="5">The sequence shown here is derived from an EMBL/GenBank/DDBJ whole genome shotgun (WGS) entry which is preliminary data.</text>
</comment>
<evidence type="ECO:0000256" key="3">
    <source>
        <dbReference type="ARBA" id="ARBA00022989"/>
    </source>
</evidence>
<dbReference type="GO" id="GO:0016020">
    <property type="term" value="C:membrane"/>
    <property type="evidence" value="ECO:0007669"/>
    <property type="project" value="UniProtKB-SubCell"/>
</dbReference>
<gene>
    <name evidence="5" type="ORF">C7419_101847</name>
</gene>